<protein>
    <recommendedName>
        <fullName evidence="4">Trafficking protein particle complex subunit 12</fullName>
    </recommendedName>
</protein>
<evidence type="ECO:0000256" key="1">
    <source>
        <dbReference type="PROSITE-ProRule" id="PRU00339"/>
    </source>
</evidence>
<accession>A0A8S1BTN6</accession>
<organism evidence="2 3">
    <name type="scientific">Cloeon dipterum</name>
    <dbReference type="NCBI Taxonomy" id="197152"/>
    <lineage>
        <taxon>Eukaryota</taxon>
        <taxon>Metazoa</taxon>
        <taxon>Ecdysozoa</taxon>
        <taxon>Arthropoda</taxon>
        <taxon>Hexapoda</taxon>
        <taxon>Insecta</taxon>
        <taxon>Pterygota</taxon>
        <taxon>Palaeoptera</taxon>
        <taxon>Ephemeroptera</taxon>
        <taxon>Pisciforma</taxon>
        <taxon>Baetidae</taxon>
        <taxon>Cloeon</taxon>
    </lineage>
</organism>
<dbReference type="Gene3D" id="1.25.40.10">
    <property type="entry name" value="Tetratricopeptide repeat domain"/>
    <property type="match status" value="1"/>
</dbReference>
<name>A0A8S1BTN6_9INSE</name>
<proteinExistence type="predicted"/>
<feature type="repeat" description="TPR" evidence="1">
    <location>
        <begin position="395"/>
        <end position="428"/>
    </location>
</feature>
<evidence type="ECO:0008006" key="4">
    <source>
        <dbReference type="Google" id="ProtNLM"/>
    </source>
</evidence>
<dbReference type="PANTHER" id="PTHR21581:SF6">
    <property type="entry name" value="TRAFFICKING PROTEIN PARTICLE COMPLEX SUBUNIT 12"/>
    <property type="match status" value="1"/>
</dbReference>
<dbReference type="SUPFAM" id="SSF48452">
    <property type="entry name" value="TPR-like"/>
    <property type="match status" value="1"/>
</dbReference>
<sequence length="511" mass="56688">MQTSNLSSYFSNNPAPSSASFFDQIANTDATNKPPANIGSAHPPSHLFLQNPQDQHSHFPEASAHVIADFSSVQPNPEDMFCSGSSEVDRRRNAWIPSEDVRRVLVMISTNSPGSITPDENLTKPGVMLEEDMTDTVQELVLHYLGEEEASKRKVLVCSDVTQDDRGLRDLIQAGCIRAAVNLTGRLLSMYGQDAGRSGYPTKHTPHSIQLWATRIALLVKLRSFSLADIESEPFGDLERPDLYFQYYPDMYGNRPGTMVPFSFRLLLAEFPQYLNKGKESLVRLHSVLAVVRQILKNLDAGLMEDGSPISISDADRAESKKLWRSREVRVLYSIANCAIFQKAYELAVNVIEQIIVKEPSSQKALQSALGRLMLMLGDVSAAESFFSSCDPAETRSIVDRGLVAITQNAFQEAFEIFGKALVKEPNNVLVINNMAICLLYMGKLKDSIKLLEDALQNNPVGGLHESILLNICTLYELESTVCLEQKLSILKLLTHYKGDGINMACLKLQV</sequence>
<dbReference type="PROSITE" id="PS50005">
    <property type="entry name" value="TPR"/>
    <property type="match status" value="1"/>
</dbReference>
<keyword evidence="3" id="KW-1185">Reference proteome</keyword>
<keyword evidence="1" id="KW-0802">TPR repeat</keyword>
<dbReference type="OrthoDB" id="428342at2759"/>
<dbReference type="GO" id="GO:0030008">
    <property type="term" value="C:TRAPP complex"/>
    <property type="evidence" value="ECO:0007669"/>
    <property type="project" value="TreeGrafter"/>
</dbReference>
<dbReference type="AlphaFoldDB" id="A0A8S1BTN6"/>
<evidence type="ECO:0000313" key="2">
    <source>
        <dbReference type="EMBL" id="CAB3362278.1"/>
    </source>
</evidence>
<dbReference type="Proteomes" id="UP000494165">
    <property type="component" value="Unassembled WGS sequence"/>
</dbReference>
<gene>
    <name evidence="2" type="ORF">CLODIP_2_CD05015</name>
</gene>
<dbReference type="InterPro" id="IPR019734">
    <property type="entry name" value="TPR_rpt"/>
</dbReference>
<dbReference type="PANTHER" id="PTHR21581">
    <property type="entry name" value="D-ALANYL-D-ALANINE CARBOXYPEPTIDASE"/>
    <property type="match status" value="1"/>
</dbReference>
<dbReference type="GO" id="GO:0005794">
    <property type="term" value="C:Golgi apparatus"/>
    <property type="evidence" value="ECO:0007669"/>
    <property type="project" value="TreeGrafter"/>
</dbReference>
<comment type="caution">
    <text evidence="2">The sequence shown here is derived from an EMBL/GenBank/DDBJ whole genome shotgun (WGS) entry which is preliminary data.</text>
</comment>
<dbReference type="Pfam" id="PF14559">
    <property type="entry name" value="TPR_19"/>
    <property type="match status" value="1"/>
</dbReference>
<dbReference type="SMART" id="SM00028">
    <property type="entry name" value="TPR"/>
    <property type="match status" value="3"/>
</dbReference>
<dbReference type="InterPro" id="IPR011990">
    <property type="entry name" value="TPR-like_helical_dom_sf"/>
</dbReference>
<evidence type="ECO:0000313" key="3">
    <source>
        <dbReference type="Proteomes" id="UP000494165"/>
    </source>
</evidence>
<dbReference type="EMBL" id="CADEPI010000008">
    <property type="protein sequence ID" value="CAB3362278.1"/>
    <property type="molecule type" value="Genomic_DNA"/>
</dbReference>
<reference evidence="2 3" key="1">
    <citation type="submission" date="2020-04" db="EMBL/GenBank/DDBJ databases">
        <authorList>
            <person name="Alioto T."/>
            <person name="Alioto T."/>
            <person name="Gomez Garrido J."/>
        </authorList>
    </citation>
    <scope>NUCLEOTIDE SEQUENCE [LARGE SCALE GENOMIC DNA]</scope>
</reference>